<dbReference type="InterPro" id="IPR050364">
    <property type="entry name" value="Cytochrome_P450_fung"/>
</dbReference>
<dbReference type="GO" id="GO:0004497">
    <property type="term" value="F:monooxygenase activity"/>
    <property type="evidence" value="ECO:0007669"/>
    <property type="project" value="UniProtKB-KW"/>
</dbReference>
<protein>
    <recommendedName>
        <fullName evidence="13">Cytochrome P450</fullName>
    </recommendedName>
</protein>
<evidence type="ECO:0000313" key="11">
    <source>
        <dbReference type="EMBL" id="PPQ81931.1"/>
    </source>
</evidence>
<dbReference type="AlphaFoldDB" id="A0A409WTY9"/>
<evidence type="ECO:0000256" key="1">
    <source>
        <dbReference type="ARBA" id="ARBA00001971"/>
    </source>
</evidence>
<organism evidence="11 12">
    <name type="scientific">Psilocybe cyanescens</name>
    <dbReference type="NCBI Taxonomy" id="93625"/>
    <lineage>
        <taxon>Eukaryota</taxon>
        <taxon>Fungi</taxon>
        <taxon>Dikarya</taxon>
        <taxon>Basidiomycota</taxon>
        <taxon>Agaricomycotina</taxon>
        <taxon>Agaricomycetes</taxon>
        <taxon>Agaricomycetidae</taxon>
        <taxon>Agaricales</taxon>
        <taxon>Agaricineae</taxon>
        <taxon>Strophariaceae</taxon>
        <taxon>Psilocybe</taxon>
    </lineage>
</organism>
<evidence type="ECO:0000256" key="9">
    <source>
        <dbReference type="PIRSR" id="PIRSR602401-1"/>
    </source>
</evidence>
<evidence type="ECO:0000256" key="6">
    <source>
        <dbReference type="ARBA" id="ARBA00023002"/>
    </source>
</evidence>
<keyword evidence="8" id="KW-0503">Monooxygenase</keyword>
<evidence type="ECO:0000256" key="8">
    <source>
        <dbReference type="ARBA" id="ARBA00023033"/>
    </source>
</evidence>
<dbReference type="InterPro" id="IPR002401">
    <property type="entry name" value="Cyt_P450_E_grp-I"/>
</dbReference>
<comment type="caution">
    <text evidence="11">The sequence shown here is derived from an EMBL/GenBank/DDBJ whole genome shotgun (WGS) entry which is preliminary data.</text>
</comment>
<dbReference type="GO" id="GO:0016705">
    <property type="term" value="F:oxidoreductase activity, acting on paired donors, with incorporation or reduction of molecular oxygen"/>
    <property type="evidence" value="ECO:0007669"/>
    <property type="project" value="InterPro"/>
</dbReference>
<feature type="chain" id="PRO_5019436059" description="Cytochrome P450" evidence="10">
    <location>
        <begin position="17"/>
        <end position="507"/>
    </location>
</feature>
<dbReference type="InterPro" id="IPR001128">
    <property type="entry name" value="Cyt_P450"/>
</dbReference>
<dbReference type="PANTHER" id="PTHR46300:SF7">
    <property type="entry name" value="P450, PUTATIVE (EUROFUNG)-RELATED"/>
    <property type="match status" value="1"/>
</dbReference>
<keyword evidence="12" id="KW-1185">Reference proteome</keyword>
<dbReference type="STRING" id="93625.A0A409WTY9"/>
<dbReference type="InParanoid" id="A0A409WTY9"/>
<dbReference type="PANTHER" id="PTHR46300">
    <property type="entry name" value="P450, PUTATIVE (EUROFUNG)-RELATED-RELATED"/>
    <property type="match status" value="1"/>
</dbReference>
<dbReference type="Gene3D" id="1.10.630.10">
    <property type="entry name" value="Cytochrome P450"/>
    <property type="match status" value="1"/>
</dbReference>
<accession>A0A409WTY9</accession>
<dbReference type="EMBL" id="NHYD01003195">
    <property type="protein sequence ID" value="PPQ81931.1"/>
    <property type="molecule type" value="Genomic_DNA"/>
</dbReference>
<dbReference type="GO" id="GO:0020037">
    <property type="term" value="F:heme binding"/>
    <property type="evidence" value="ECO:0007669"/>
    <property type="project" value="InterPro"/>
</dbReference>
<gene>
    <name evidence="11" type="ORF">CVT25_013779</name>
</gene>
<reference evidence="11 12" key="1">
    <citation type="journal article" date="2018" name="Evol. Lett.">
        <title>Horizontal gene cluster transfer increased hallucinogenic mushroom diversity.</title>
        <authorList>
            <person name="Reynolds H.T."/>
            <person name="Vijayakumar V."/>
            <person name="Gluck-Thaler E."/>
            <person name="Korotkin H.B."/>
            <person name="Matheny P.B."/>
            <person name="Slot J.C."/>
        </authorList>
    </citation>
    <scope>NUCLEOTIDE SEQUENCE [LARGE SCALE GENOMIC DNA]</scope>
    <source>
        <strain evidence="11 12">2631</strain>
    </source>
</reference>
<dbReference type="InterPro" id="IPR036396">
    <property type="entry name" value="Cyt_P450_sf"/>
</dbReference>
<feature type="binding site" description="axial binding residue" evidence="9">
    <location>
        <position position="436"/>
    </location>
    <ligand>
        <name>heme</name>
        <dbReference type="ChEBI" id="CHEBI:30413"/>
    </ligand>
    <ligandPart>
        <name>Fe</name>
        <dbReference type="ChEBI" id="CHEBI:18248"/>
    </ligandPart>
</feature>
<keyword evidence="10" id="KW-0732">Signal</keyword>
<keyword evidence="6" id="KW-0560">Oxidoreductase</keyword>
<evidence type="ECO:0000256" key="4">
    <source>
        <dbReference type="ARBA" id="ARBA00022617"/>
    </source>
</evidence>
<evidence type="ECO:0008006" key="13">
    <source>
        <dbReference type="Google" id="ProtNLM"/>
    </source>
</evidence>
<sequence>MEAATIGLLALISVWAIKRLSEYSKIRPPYPPGPKPKPFIGNLLDFPATSKEYVEWGKQYKSTILYAEVLGTRIVIVNSQQDAEELFESPTRARMYSDRPVIPIVPLMDCDYNISIMRYGEEWRQHRKICQNHFNAHAARNYESIQMAKVRQLLQGLLDTPKEFDIHNKMFSVSLTMSMMYGYEVESVQDPCVTMADLALTIGARLSVPGGSMLNVIPALRHIPAWLPGAPSYEGIKQVRALTHEVKRIPMEFVKKSFENGTVTPSLVTDFYERKYTVGATKEEEEMVKNVAFTVYGAASDTTISSTGTFFYAMAANPDVQKKAQAEIDLVIGTKRLPTLADRGSLPYIEAVYREVMRFNPPVPLSVPHCLSEDDYYKGYFIPKGDYFRYAPAAMTHDEEVYPEPFSFKPERFFDEQGNLNTNDRILAYSFGRRACVGKHVASSTMWLLIASILACYNIGKAKDGDGNDIEINAEFDEDGFLSHKRKFECSFVVRSLASQQLIEETN</sequence>
<comment type="similarity">
    <text evidence="3">Belongs to the cytochrome P450 family.</text>
</comment>
<comment type="cofactor">
    <cofactor evidence="1 9">
        <name>heme</name>
        <dbReference type="ChEBI" id="CHEBI:30413"/>
    </cofactor>
</comment>
<dbReference type="GO" id="GO:0005506">
    <property type="term" value="F:iron ion binding"/>
    <property type="evidence" value="ECO:0007669"/>
    <property type="project" value="InterPro"/>
</dbReference>
<dbReference type="PRINTS" id="PR00463">
    <property type="entry name" value="EP450I"/>
</dbReference>
<dbReference type="Proteomes" id="UP000283269">
    <property type="component" value="Unassembled WGS sequence"/>
</dbReference>
<keyword evidence="4 9" id="KW-0349">Heme</keyword>
<feature type="signal peptide" evidence="10">
    <location>
        <begin position="1"/>
        <end position="16"/>
    </location>
</feature>
<evidence type="ECO:0000256" key="5">
    <source>
        <dbReference type="ARBA" id="ARBA00022723"/>
    </source>
</evidence>
<evidence type="ECO:0000256" key="3">
    <source>
        <dbReference type="ARBA" id="ARBA00010617"/>
    </source>
</evidence>
<comment type="pathway">
    <text evidence="2">Secondary metabolite biosynthesis.</text>
</comment>
<dbReference type="Pfam" id="PF00067">
    <property type="entry name" value="p450"/>
    <property type="match status" value="1"/>
</dbReference>
<evidence type="ECO:0000256" key="2">
    <source>
        <dbReference type="ARBA" id="ARBA00005179"/>
    </source>
</evidence>
<keyword evidence="5 9" id="KW-0479">Metal-binding</keyword>
<dbReference type="OrthoDB" id="2789670at2759"/>
<name>A0A409WTY9_PSICY</name>
<evidence type="ECO:0000256" key="7">
    <source>
        <dbReference type="ARBA" id="ARBA00023004"/>
    </source>
</evidence>
<evidence type="ECO:0000313" key="12">
    <source>
        <dbReference type="Proteomes" id="UP000283269"/>
    </source>
</evidence>
<dbReference type="SUPFAM" id="SSF48264">
    <property type="entry name" value="Cytochrome P450"/>
    <property type="match status" value="1"/>
</dbReference>
<proteinExistence type="inferred from homology"/>
<evidence type="ECO:0000256" key="10">
    <source>
        <dbReference type="SAM" id="SignalP"/>
    </source>
</evidence>
<keyword evidence="7 9" id="KW-0408">Iron</keyword>
<dbReference type="CDD" id="cd11065">
    <property type="entry name" value="CYP64-like"/>
    <property type="match status" value="1"/>
</dbReference>